<organism evidence="7 8">
    <name type="scientific">Pedococcus dokdonensis</name>
    <dbReference type="NCBI Taxonomy" id="443156"/>
    <lineage>
        <taxon>Bacteria</taxon>
        <taxon>Bacillati</taxon>
        <taxon>Actinomycetota</taxon>
        <taxon>Actinomycetes</taxon>
        <taxon>Micrococcales</taxon>
        <taxon>Intrasporangiaceae</taxon>
        <taxon>Pedococcus</taxon>
    </lineage>
</organism>
<evidence type="ECO:0000256" key="1">
    <source>
        <dbReference type="ARBA" id="ARBA00022722"/>
    </source>
</evidence>
<dbReference type="GO" id="GO:0006298">
    <property type="term" value="P:mismatch repair"/>
    <property type="evidence" value="ECO:0007669"/>
    <property type="project" value="InterPro"/>
</dbReference>
<keyword evidence="5" id="KW-0234">DNA repair</keyword>
<keyword evidence="4" id="KW-0378">Hydrolase</keyword>
<evidence type="ECO:0000256" key="4">
    <source>
        <dbReference type="ARBA" id="ARBA00022801"/>
    </source>
</evidence>
<gene>
    <name evidence="7" type="ORF">SAMN04489867_0572</name>
</gene>
<evidence type="ECO:0000313" key="7">
    <source>
        <dbReference type="EMBL" id="SDO78302.1"/>
    </source>
</evidence>
<dbReference type="STRING" id="443156.SAMN04489867_0572"/>
<dbReference type="SUPFAM" id="SSF52980">
    <property type="entry name" value="Restriction endonuclease-like"/>
    <property type="match status" value="1"/>
</dbReference>
<dbReference type="InterPro" id="IPR011335">
    <property type="entry name" value="Restrct_endonuc-II-like"/>
</dbReference>
<keyword evidence="3" id="KW-0227">DNA damage</keyword>
<keyword evidence="1" id="KW-0540">Nuclease</keyword>
<comment type="similarity">
    <text evidence="6">Belongs to the Vsr family.</text>
</comment>
<evidence type="ECO:0000256" key="2">
    <source>
        <dbReference type="ARBA" id="ARBA00022759"/>
    </source>
</evidence>
<accession>A0A1H0MCZ6</accession>
<protein>
    <submittedName>
        <fullName evidence="7">T/G mismatch-specific endonuclease</fullName>
    </submittedName>
</protein>
<dbReference type="InterPro" id="IPR004603">
    <property type="entry name" value="DNA_mismatch_endonuc_vsr"/>
</dbReference>
<dbReference type="NCBIfam" id="TIGR00632">
    <property type="entry name" value="vsr"/>
    <property type="match status" value="1"/>
</dbReference>
<evidence type="ECO:0000313" key="8">
    <source>
        <dbReference type="Proteomes" id="UP000199077"/>
    </source>
</evidence>
<dbReference type="CDD" id="cd00221">
    <property type="entry name" value="Vsr"/>
    <property type="match status" value="1"/>
</dbReference>
<keyword evidence="8" id="KW-1185">Reference proteome</keyword>
<evidence type="ECO:0000256" key="6">
    <source>
        <dbReference type="ARBA" id="ARBA00029466"/>
    </source>
</evidence>
<dbReference type="Gene3D" id="3.40.960.10">
    <property type="entry name" value="VSR Endonuclease"/>
    <property type="match status" value="1"/>
</dbReference>
<reference evidence="8" key="1">
    <citation type="submission" date="2016-10" db="EMBL/GenBank/DDBJ databases">
        <authorList>
            <person name="Varghese N."/>
            <person name="Submissions S."/>
        </authorList>
    </citation>
    <scope>NUCLEOTIDE SEQUENCE [LARGE SCALE GENOMIC DNA]</scope>
    <source>
        <strain evidence="8">DSM 22329</strain>
    </source>
</reference>
<name>A0A1H0MCZ6_9MICO</name>
<dbReference type="GO" id="GO:0016787">
    <property type="term" value="F:hydrolase activity"/>
    <property type="evidence" value="ECO:0007669"/>
    <property type="project" value="UniProtKB-KW"/>
</dbReference>
<keyword evidence="2 7" id="KW-0255">Endonuclease</keyword>
<dbReference type="Pfam" id="PF03852">
    <property type="entry name" value="Vsr"/>
    <property type="match status" value="1"/>
</dbReference>
<evidence type="ECO:0000256" key="3">
    <source>
        <dbReference type="ARBA" id="ARBA00022763"/>
    </source>
</evidence>
<sequence length="143" mass="17119">MNERIPNRLAPSKELSERFSRQKRLGTGPEMALRRELHARGLRYRVQHRIEGLPRRRADIVFTRRKVAVFVDGCFWHACPDHCVVPMANREWWLWKFSTNRARDRDTDEKLIGLDWTVIRIWEHEQTRDAADRVEMILRSLGT</sequence>
<dbReference type="GO" id="GO:0004519">
    <property type="term" value="F:endonuclease activity"/>
    <property type="evidence" value="ECO:0007669"/>
    <property type="project" value="UniProtKB-KW"/>
</dbReference>
<dbReference type="AlphaFoldDB" id="A0A1H0MCZ6"/>
<dbReference type="EMBL" id="LT629711">
    <property type="protein sequence ID" value="SDO78302.1"/>
    <property type="molecule type" value="Genomic_DNA"/>
</dbReference>
<proteinExistence type="inferred from homology"/>
<dbReference type="Proteomes" id="UP000199077">
    <property type="component" value="Chromosome I"/>
</dbReference>
<evidence type="ECO:0000256" key="5">
    <source>
        <dbReference type="ARBA" id="ARBA00023204"/>
    </source>
</evidence>